<reference evidence="7 8" key="1">
    <citation type="submission" date="2022-09" db="EMBL/GenBank/DDBJ databases">
        <authorList>
            <person name="Han X.L."/>
            <person name="Wang Q."/>
            <person name="Lu T."/>
        </authorList>
    </citation>
    <scope>NUCLEOTIDE SEQUENCE [LARGE SCALE GENOMIC DNA]</scope>
    <source>
        <strain evidence="7 8">WQ 127069</strain>
    </source>
</reference>
<dbReference type="Proteomes" id="UP001652445">
    <property type="component" value="Unassembled WGS sequence"/>
</dbReference>
<gene>
    <name evidence="7" type="ORF">OB236_13005</name>
</gene>
<organism evidence="7 8">
    <name type="scientific">Paenibacillus baimaensis</name>
    <dbReference type="NCBI Taxonomy" id="2982185"/>
    <lineage>
        <taxon>Bacteria</taxon>
        <taxon>Bacillati</taxon>
        <taxon>Bacillota</taxon>
        <taxon>Bacilli</taxon>
        <taxon>Bacillales</taxon>
        <taxon>Paenibacillaceae</taxon>
        <taxon>Paenibacillus</taxon>
    </lineage>
</organism>
<evidence type="ECO:0000256" key="5">
    <source>
        <dbReference type="SAM" id="Phobius"/>
    </source>
</evidence>
<keyword evidence="8" id="KW-1185">Reference proteome</keyword>
<comment type="subcellular location">
    <subcellularLocation>
        <location evidence="1">Membrane</location>
        <topology evidence="1">Multi-pass membrane protein</topology>
    </subcellularLocation>
</comment>
<accession>A0ABT2UEH0</accession>
<keyword evidence="2 5" id="KW-0812">Transmembrane</keyword>
<evidence type="ECO:0000256" key="2">
    <source>
        <dbReference type="ARBA" id="ARBA00022692"/>
    </source>
</evidence>
<protein>
    <submittedName>
        <fullName evidence="7">TM2 domain-containing protein</fullName>
    </submittedName>
</protein>
<dbReference type="EMBL" id="JAOQIO010000036">
    <property type="protein sequence ID" value="MCU6793039.1"/>
    <property type="molecule type" value="Genomic_DNA"/>
</dbReference>
<evidence type="ECO:0000259" key="6">
    <source>
        <dbReference type="Pfam" id="PF05154"/>
    </source>
</evidence>
<evidence type="ECO:0000313" key="7">
    <source>
        <dbReference type="EMBL" id="MCU6793039.1"/>
    </source>
</evidence>
<dbReference type="RefSeq" id="WP_262684351.1">
    <property type="nucleotide sequence ID" value="NZ_JAOQIO010000036.1"/>
</dbReference>
<feature type="transmembrane region" description="Helical" evidence="5">
    <location>
        <begin position="53"/>
        <end position="77"/>
    </location>
</feature>
<evidence type="ECO:0000256" key="1">
    <source>
        <dbReference type="ARBA" id="ARBA00004141"/>
    </source>
</evidence>
<evidence type="ECO:0000313" key="8">
    <source>
        <dbReference type="Proteomes" id="UP001652445"/>
    </source>
</evidence>
<name>A0ABT2UEH0_9BACL</name>
<comment type="caution">
    <text evidence="7">The sequence shown here is derived from an EMBL/GenBank/DDBJ whole genome shotgun (WGS) entry which is preliminary data.</text>
</comment>
<evidence type="ECO:0000256" key="3">
    <source>
        <dbReference type="ARBA" id="ARBA00022989"/>
    </source>
</evidence>
<dbReference type="InterPro" id="IPR007829">
    <property type="entry name" value="TM2"/>
</dbReference>
<proteinExistence type="predicted"/>
<sequence>MDNLMLKRDLTSEQLSMVGSEVEIRKKSKTIAYVLWWFTGVLGGHRFYLGDIGYAICLLLFGWLTAFIWPLVDVFFIGKRLEQKTTQLEYEVIQRVKLVTGSKTASV</sequence>
<keyword evidence="3 5" id="KW-1133">Transmembrane helix</keyword>
<feature type="domain" description="TM2" evidence="6">
    <location>
        <begin position="26"/>
        <end position="75"/>
    </location>
</feature>
<feature type="transmembrane region" description="Helical" evidence="5">
    <location>
        <begin position="30"/>
        <end position="47"/>
    </location>
</feature>
<dbReference type="Pfam" id="PF05154">
    <property type="entry name" value="TM2"/>
    <property type="match status" value="1"/>
</dbReference>
<evidence type="ECO:0000256" key="4">
    <source>
        <dbReference type="ARBA" id="ARBA00023136"/>
    </source>
</evidence>
<keyword evidence="4 5" id="KW-0472">Membrane</keyword>